<gene>
    <name evidence="2" type="ORF">CONLIGDRAFT_716965</name>
</gene>
<dbReference type="Proteomes" id="UP000182658">
    <property type="component" value="Unassembled WGS sequence"/>
</dbReference>
<name>A0A1J7IH03_9PEZI</name>
<keyword evidence="3" id="KW-1185">Reference proteome</keyword>
<feature type="transmembrane region" description="Helical" evidence="1">
    <location>
        <begin position="343"/>
        <end position="365"/>
    </location>
</feature>
<keyword evidence="1" id="KW-0472">Membrane</keyword>
<dbReference type="Gene3D" id="1.20.58.340">
    <property type="entry name" value="Magnesium transport protein CorA, transmembrane region"/>
    <property type="match status" value="1"/>
</dbReference>
<organism evidence="2 3">
    <name type="scientific">Coniochaeta ligniaria NRRL 30616</name>
    <dbReference type="NCBI Taxonomy" id="1408157"/>
    <lineage>
        <taxon>Eukaryota</taxon>
        <taxon>Fungi</taxon>
        <taxon>Dikarya</taxon>
        <taxon>Ascomycota</taxon>
        <taxon>Pezizomycotina</taxon>
        <taxon>Sordariomycetes</taxon>
        <taxon>Sordariomycetidae</taxon>
        <taxon>Coniochaetales</taxon>
        <taxon>Coniochaetaceae</taxon>
        <taxon>Coniochaeta</taxon>
    </lineage>
</organism>
<keyword evidence="1" id="KW-1133">Transmembrane helix</keyword>
<dbReference type="STRING" id="1408157.A0A1J7IH03"/>
<evidence type="ECO:0008006" key="4">
    <source>
        <dbReference type="Google" id="ProtNLM"/>
    </source>
</evidence>
<dbReference type="EMBL" id="KV875100">
    <property type="protein sequence ID" value="OIW26742.1"/>
    <property type="molecule type" value="Genomic_DNA"/>
</dbReference>
<sequence>MNEVEVKTLQIVANAWQMETTTWDRVLKRDNRPKTQLIFASLRAIANAPDKQKGRILEEFNVPPFLLHRTCLESNGFSGCEPVLDGDGNLEHYNHWSRFVIKQTHERLQPKPSFTRHNCSLYKPVHGHSSVPNSDAPIHDSRSIQHGWEWYDIGFFIHWTPPCSTTIICSDLPQHAQTSVQSALTSRLNSTEFSDPYAVFAVLLYELVPLYDNSVWSIRNHICEWEKTRQQEPDYPLLHELAKHAIHVSETLGVATQTVKDFQRQYRDFTVAHSQSNSVWRRNHNPFHFPLRVLDGLLSRSESNKARVQNETSLAFHIAAQRDSRIQVRIGEEAQKETTAMKAIALITMTFLPATFVSSVFSMPFFYFKQSEGGTAGDFTVSDQLWIYCALAAPLSLCTLALWAFWDVTWDKRQWKCLWRGWNMLSRS</sequence>
<dbReference type="OrthoDB" id="5207033at2759"/>
<evidence type="ECO:0000313" key="3">
    <source>
        <dbReference type="Proteomes" id="UP000182658"/>
    </source>
</evidence>
<keyword evidence="1" id="KW-0812">Transmembrane</keyword>
<dbReference type="AlphaFoldDB" id="A0A1J7IH03"/>
<dbReference type="InParanoid" id="A0A1J7IH03"/>
<feature type="transmembrane region" description="Helical" evidence="1">
    <location>
        <begin position="385"/>
        <end position="406"/>
    </location>
</feature>
<evidence type="ECO:0000256" key="1">
    <source>
        <dbReference type="SAM" id="Phobius"/>
    </source>
</evidence>
<proteinExistence type="predicted"/>
<evidence type="ECO:0000313" key="2">
    <source>
        <dbReference type="EMBL" id="OIW26742.1"/>
    </source>
</evidence>
<protein>
    <recommendedName>
        <fullName evidence="4">Cora-domain-containing protein</fullName>
    </recommendedName>
</protein>
<accession>A0A1J7IH03</accession>
<reference evidence="2 3" key="1">
    <citation type="submission" date="2016-10" db="EMBL/GenBank/DDBJ databases">
        <title>Draft genome sequence of Coniochaeta ligniaria NRRL30616, a lignocellulolytic fungus for bioabatement of inhibitors in plant biomass hydrolysates.</title>
        <authorList>
            <consortium name="DOE Joint Genome Institute"/>
            <person name="Jimenez D.J."/>
            <person name="Hector R.E."/>
            <person name="Riley R."/>
            <person name="Sun H."/>
            <person name="Grigoriev I.V."/>
            <person name="Van Elsas J.D."/>
            <person name="Nichols N.N."/>
        </authorList>
    </citation>
    <scope>NUCLEOTIDE SEQUENCE [LARGE SCALE GENOMIC DNA]</scope>
    <source>
        <strain evidence="2 3">NRRL 30616</strain>
    </source>
</reference>